<organism evidence="2 3">
    <name type="scientific">Trametes cubensis</name>
    <dbReference type="NCBI Taxonomy" id="1111947"/>
    <lineage>
        <taxon>Eukaryota</taxon>
        <taxon>Fungi</taxon>
        <taxon>Dikarya</taxon>
        <taxon>Basidiomycota</taxon>
        <taxon>Agaricomycotina</taxon>
        <taxon>Agaricomycetes</taxon>
        <taxon>Polyporales</taxon>
        <taxon>Polyporaceae</taxon>
        <taxon>Trametes</taxon>
    </lineage>
</organism>
<accession>A0AAD7U007</accession>
<dbReference type="AlphaFoldDB" id="A0AAD7U007"/>
<name>A0AAD7U007_9APHY</name>
<keyword evidence="3" id="KW-1185">Reference proteome</keyword>
<proteinExistence type="predicted"/>
<feature type="region of interest" description="Disordered" evidence="1">
    <location>
        <begin position="92"/>
        <end position="115"/>
    </location>
</feature>
<evidence type="ECO:0000313" key="3">
    <source>
        <dbReference type="Proteomes" id="UP001215151"/>
    </source>
</evidence>
<evidence type="ECO:0000313" key="2">
    <source>
        <dbReference type="EMBL" id="KAJ8494526.1"/>
    </source>
</evidence>
<gene>
    <name evidence="2" type="ORF">ONZ51_g2289</name>
</gene>
<dbReference type="Proteomes" id="UP001215151">
    <property type="component" value="Unassembled WGS sequence"/>
</dbReference>
<evidence type="ECO:0000256" key="1">
    <source>
        <dbReference type="SAM" id="MobiDB-lite"/>
    </source>
</evidence>
<sequence length="138" mass="14986">MASTAPAPDSALSRRMASIIVQIDTASQNTPHSRHLFPLPPSARATFSTQLTPLLSDLDIPPLIHASLLYAHELSLELMDHHSFAGPIPSSSCAHHPGADTSRFSHASPPPPLNPLSESEYRFRCNEAASAEQFWLIL</sequence>
<reference evidence="2" key="1">
    <citation type="submission" date="2022-11" db="EMBL/GenBank/DDBJ databases">
        <title>Genome Sequence of Cubamyces cubensis.</title>
        <authorList>
            <person name="Buettner E."/>
        </authorList>
    </citation>
    <scope>NUCLEOTIDE SEQUENCE</scope>
    <source>
        <strain evidence="2">MPL-01</strain>
    </source>
</reference>
<protein>
    <submittedName>
        <fullName evidence="2">Uncharacterized protein</fullName>
    </submittedName>
</protein>
<dbReference type="EMBL" id="JAPEVG010000035">
    <property type="protein sequence ID" value="KAJ8494526.1"/>
    <property type="molecule type" value="Genomic_DNA"/>
</dbReference>
<comment type="caution">
    <text evidence="2">The sequence shown here is derived from an EMBL/GenBank/DDBJ whole genome shotgun (WGS) entry which is preliminary data.</text>
</comment>